<name>A0A8F5ZFU1_METHU</name>
<evidence type="ECO:0000313" key="6">
    <source>
        <dbReference type="Proteomes" id="UP000694228"/>
    </source>
</evidence>
<dbReference type="EMBL" id="CP077107">
    <property type="protein sequence ID" value="QXO96237.1"/>
    <property type="molecule type" value="Genomic_DNA"/>
</dbReference>
<dbReference type="PANTHER" id="PTHR43464">
    <property type="entry name" value="METHYLTRANSFERASE"/>
    <property type="match status" value="1"/>
</dbReference>
<dbReference type="OrthoDB" id="147504at2157"/>
<evidence type="ECO:0000313" key="5">
    <source>
        <dbReference type="EMBL" id="QXO96237.1"/>
    </source>
</evidence>
<keyword evidence="1 5" id="KW-0489">Methyltransferase</keyword>
<evidence type="ECO:0000256" key="1">
    <source>
        <dbReference type="ARBA" id="ARBA00022603"/>
    </source>
</evidence>
<reference evidence="5 6" key="1">
    <citation type="submission" date="2021-06" db="EMBL/GenBank/DDBJ databases">
        <title>Complete genome sequence of the secondary alcohol utilizing methanogen Methanospirillum hungatei strain GP1.</title>
        <authorList>
            <person name="Day L.A."/>
            <person name="Costa K.C."/>
        </authorList>
    </citation>
    <scope>NUCLEOTIDE SEQUENCE [LARGE SCALE GENOMIC DNA]</scope>
    <source>
        <strain evidence="5 6">GP1</strain>
    </source>
</reference>
<dbReference type="Proteomes" id="UP000694228">
    <property type="component" value="Chromosome"/>
</dbReference>
<keyword evidence="2" id="KW-0808">Transferase</keyword>
<evidence type="ECO:0000259" key="4">
    <source>
        <dbReference type="Pfam" id="PF13649"/>
    </source>
</evidence>
<dbReference type="AlphaFoldDB" id="A0A8F5ZFU1"/>
<sequence>MSRFGSDPLNFFNSVYQNFAPWDIGVPQPAMAALIEKYPPKNPILDLGCGSGDLAIYLSKLGNQVTGIDFVESAIRIAQDKVATLPHETALNLRFQVADARKPSLLQEKFGAVFDSGFYHLFNPDQCEQLIDEVASILKPHGCYYLHEFAIEFPIPNVPRQVSLDELQTCFTVEKGWRIKDIQIVEFLSKVAPPVPAICACIERL</sequence>
<proteinExistence type="predicted"/>
<dbReference type="CDD" id="cd02440">
    <property type="entry name" value="AdoMet_MTases"/>
    <property type="match status" value="1"/>
</dbReference>
<protein>
    <submittedName>
        <fullName evidence="5">Class I SAM-dependent methyltransferase</fullName>
    </submittedName>
</protein>
<dbReference type="GO" id="GO:0008168">
    <property type="term" value="F:methyltransferase activity"/>
    <property type="evidence" value="ECO:0007669"/>
    <property type="project" value="UniProtKB-KW"/>
</dbReference>
<feature type="domain" description="Methyltransferase" evidence="4">
    <location>
        <begin position="44"/>
        <end position="142"/>
    </location>
</feature>
<dbReference type="InterPro" id="IPR041698">
    <property type="entry name" value="Methyltransf_25"/>
</dbReference>
<keyword evidence="3" id="KW-0949">S-adenosyl-L-methionine</keyword>
<evidence type="ECO:0000256" key="2">
    <source>
        <dbReference type="ARBA" id="ARBA00022679"/>
    </source>
</evidence>
<gene>
    <name evidence="5" type="ORF">KSK55_07670</name>
</gene>
<accession>A0A8F5ZFU1</accession>
<dbReference type="PANTHER" id="PTHR43464:SF19">
    <property type="entry name" value="UBIQUINONE BIOSYNTHESIS O-METHYLTRANSFERASE, MITOCHONDRIAL"/>
    <property type="match status" value="1"/>
</dbReference>
<organism evidence="5 6">
    <name type="scientific">Methanospirillum hungatei</name>
    <dbReference type="NCBI Taxonomy" id="2203"/>
    <lineage>
        <taxon>Archaea</taxon>
        <taxon>Methanobacteriati</taxon>
        <taxon>Methanobacteriota</taxon>
        <taxon>Stenosarchaea group</taxon>
        <taxon>Methanomicrobia</taxon>
        <taxon>Methanomicrobiales</taxon>
        <taxon>Methanospirillaceae</taxon>
        <taxon>Methanospirillum</taxon>
    </lineage>
</organism>
<dbReference type="Pfam" id="PF13649">
    <property type="entry name" value="Methyltransf_25"/>
    <property type="match status" value="1"/>
</dbReference>
<dbReference type="GO" id="GO:0032259">
    <property type="term" value="P:methylation"/>
    <property type="evidence" value="ECO:0007669"/>
    <property type="project" value="UniProtKB-KW"/>
</dbReference>
<evidence type="ECO:0000256" key="3">
    <source>
        <dbReference type="ARBA" id="ARBA00022691"/>
    </source>
</evidence>